<feature type="compositionally biased region" description="Gly residues" evidence="6">
    <location>
        <begin position="98"/>
        <end position="110"/>
    </location>
</feature>
<dbReference type="PROSITE" id="PS00108">
    <property type="entry name" value="PROTEIN_KINASE_ST"/>
    <property type="match status" value="1"/>
</dbReference>
<evidence type="ECO:0000256" key="4">
    <source>
        <dbReference type="ARBA" id="ARBA00022777"/>
    </source>
</evidence>
<dbReference type="InterPro" id="IPR008271">
    <property type="entry name" value="Ser/Thr_kinase_AS"/>
</dbReference>
<comment type="caution">
    <text evidence="8">The sequence shown here is derived from an EMBL/GenBank/DDBJ whole genome shotgun (WGS) entry which is preliminary data.</text>
</comment>
<keyword evidence="3" id="KW-0547">Nucleotide-binding</keyword>
<dbReference type="SMART" id="SM00220">
    <property type="entry name" value="S_TKc"/>
    <property type="match status" value="1"/>
</dbReference>
<dbReference type="Pfam" id="PF00069">
    <property type="entry name" value="Pkinase"/>
    <property type="match status" value="1"/>
</dbReference>
<evidence type="ECO:0000259" key="7">
    <source>
        <dbReference type="PROSITE" id="PS50011"/>
    </source>
</evidence>
<dbReference type="OrthoDB" id="4062651at2759"/>
<dbReference type="Gene3D" id="1.10.510.10">
    <property type="entry name" value="Transferase(Phosphotransferase) domain 1"/>
    <property type="match status" value="1"/>
</dbReference>
<evidence type="ECO:0000256" key="1">
    <source>
        <dbReference type="ARBA" id="ARBA00022527"/>
    </source>
</evidence>
<dbReference type="GO" id="GO:0004674">
    <property type="term" value="F:protein serine/threonine kinase activity"/>
    <property type="evidence" value="ECO:0007669"/>
    <property type="project" value="UniProtKB-KW"/>
</dbReference>
<gene>
    <name evidence="8" type="ORF">BOX15_Mlig010666g3</name>
</gene>
<dbReference type="CDD" id="cd00180">
    <property type="entry name" value="PKc"/>
    <property type="match status" value="1"/>
</dbReference>
<dbReference type="AlphaFoldDB" id="A0A267GLN2"/>
<organism evidence="8 9">
    <name type="scientific">Macrostomum lignano</name>
    <dbReference type="NCBI Taxonomy" id="282301"/>
    <lineage>
        <taxon>Eukaryota</taxon>
        <taxon>Metazoa</taxon>
        <taxon>Spiralia</taxon>
        <taxon>Lophotrochozoa</taxon>
        <taxon>Platyhelminthes</taxon>
        <taxon>Rhabditophora</taxon>
        <taxon>Macrostomorpha</taxon>
        <taxon>Macrostomida</taxon>
        <taxon>Macrostomidae</taxon>
        <taxon>Macrostomum</taxon>
    </lineage>
</organism>
<keyword evidence="4" id="KW-0418">Kinase</keyword>
<dbReference type="InterPro" id="IPR000719">
    <property type="entry name" value="Prot_kinase_dom"/>
</dbReference>
<dbReference type="InterPro" id="IPR011009">
    <property type="entry name" value="Kinase-like_dom_sf"/>
</dbReference>
<keyword evidence="5" id="KW-0067">ATP-binding</keyword>
<evidence type="ECO:0000256" key="3">
    <source>
        <dbReference type="ARBA" id="ARBA00022741"/>
    </source>
</evidence>
<reference evidence="8 9" key="1">
    <citation type="submission" date="2017-06" db="EMBL/GenBank/DDBJ databases">
        <title>A platform for efficient transgenesis in Macrostomum lignano, a flatworm model organism for stem cell research.</title>
        <authorList>
            <person name="Berezikov E."/>
        </authorList>
    </citation>
    <scope>NUCLEOTIDE SEQUENCE [LARGE SCALE GENOMIC DNA]</scope>
    <source>
        <strain evidence="8">DV1</strain>
        <tissue evidence="8">Whole organism</tissue>
    </source>
</reference>
<feature type="region of interest" description="Disordered" evidence="6">
    <location>
        <begin position="98"/>
        <end position="117"/>
    </location>
</feature>
<feature type="region of interest" description="Disordered" evidence="6">
    <location>
        <begin position="23"/>
        <end position="43"/>
    </location>
</feature>
<feature type="compositionally biased region" description="Gly residues" evidence="6">
    <location>
        <begin position="27"/>
        <end position="43"/>
    </location>
</feature>
<evidence type="ECO:0000313" key="9">
    <source>
        <dbReference type="Proteomes" id="UP000215902"/>
    </source>
</evidence>
<dbReference type="PROSITE" id="PS50011">
    <property type="entry name" value="PROTEIN_KINASE_DOM"/>
    <property type="match status" value="1"/>
</dbReference>
<accession>A0A267GLN2</accession>
<dbReference type="Proteomes" id="UP000215902">
    <property type="component" value="Unassembled WGS sequence"/>
</dbReference>
<dbReference type="PANTHER" id="PTHR24355:SF18">
    <property type="entry name" value="G PROTEIN-COUPLED RECEPTOR KINASE"/>
    <property type="match status" value="1"/>
</dbReference>
<name>A0A267GLN2_9PLAT</name>
<dbReference type="EMBL" id="NIVC01000257">
    <property type="protein sequence ID" value="PAA86920.1"/>
    <property type="molecule type" value="Genomic_DNA"/>
</dbReference>
<dbReference type="STRING" id="282301.A0A267GLN2"/>
<proteinExistence type="predicted"/>
<evidence type="ECO:0000256" key="2">
    <source>
        <dbReference type="ARBA" id="ARBA00022679"/>
    </source>
</evidence>
<evidence type="ECO:0000313" key="8">
    <source>
        <dbReference type="EMBL" id="PAA86920.1"/>
    </source>
</evidence>
<keyword evidence="9" id="KW-1185">Reference proteome</keyword>
<dbReference type="PANTHER" id="PTHR24355">
    <property type="entry name" value="G PROTEIN-COUPLED RECEPTOR KINASE/RIBOSOMAL PROTEIN S6 KINASE"/>
    <property type="match status" value="1"/>
</dbReference>
<keyword evidence="2" id="KW-0808">Transferase</keyword>
<evidence type="ECO:0000256" key="5">
    <source>
        <dbReference type="ARBA" id="ARBA00022840"/>
    </source>
</evidence>
<sequence>MLADSAFSEMFASMSVFGARRGRNDGSSGGSGGGASGVSVGAGGTDAGGGVGSGGDSVVSGVCRGGAGGSNGASGAVGGSSGLVGNVGRIGGGVGPGGSGGGGIGGGSSGGSASRDPTAAAAATLRLWSAAVSNDSGLGEESDFAIAVPAAASPMCHHSGTSAAAAAVAAAAAAAAVVASPHTNSVVGDGNNGVGCVQNSAVAAAAVAAAAAAAACRGGRVNALRQGVLGPSSAQACPDRLGVSGLLAELMNRCARQPVCPWVPPTFFESVCHHRMRTPLPVQQAQQAQHQQKLTAAAIRTGIGAAPPAAEAPPPFAPTGGQVVYKPAHSLGRGNFGQVYFCFVQHRHRHSPSDASLCLEPRALKCTHRLSTHRKESQVHRRLQAGHTEDSYRSAFVLWLADSVQLTHAGSELGCLLLELAPGGSLQDLVGSLAKTGRMLVEREAAFYLAELGCAIDFLHARGFLHLDVKADNVLIAASGHVRLCDLGHALALRDGRAESCLSAGLGTFHLPVEILRGGGGGSGGDRVSVVTRATDWFSYGCLAFWLLHNYFPIVPPSYTRTVAEYADFMAGPGYRRLSRLFVRPASLLYRSLVLMLLHPDPDRRPASLGQVLQQCWPLFVECGLLHSGAAAGPEDVRAAIESNCLVPPFVPLPL</sequence>
<evidence type="ECO:0000256" key="6">
    <source>
        <dbReference type="SAM" id="MobiDB-lite"/>
    </source>
</evidence>
<feature type="domain" description="Protein kinase" evidence="7">
    <location>
        <begin position="325"/>
        <end position="620"/>
    </location>
</feature>
<dbReference type="SUPFAM" id="SSF56112">
    <property type="entry name" value="Protein kinase-like (PK-like)"/>
    <property type="match status" value="1"/>
</dbReference>
<dbReference type="GO" id="GO:0005524">
    <property type="term" value="F:ATP binding"/>
    <property type="evidence" value="ECO:0007669"/>
    <property type="project" value="UniProtKB-KW"/>
</dbReference>
<keyword evidence="1" id="KW-0723">Serine/threonine-protein kinase</keyword>
<protein>
    <recommendedName>
        <fullName evidence="7">Protein kinase domain-containing protein</fullName>
    </recommendedName>
</protein>